<name>X2LJF9_9BACT</name>
<feature type="transmembrane region" description="Helical" evidence="1">
    <location>
        <begin position="36"/>
        <end position="57"/>
    </location>
</feature>
<sequence length="272" mass="29201">MPFRHAHWWVLLLFPVAALAFWPQYLSTLATSPASYHVHGITASLWLLLLAAQSWSIHNNHRAFHRSTGLVSLALFPLFLAGGAAIFIGMAERFVEAATPFYQLWPPRLAWLDFVAIGGMAYFYFMALKHRRKVGAHSSYLLATAIFLLPPILGRLAPLPLGIDFSQPGAFEQLGLAFHLGNVATAVIAFTIAARAGRNGRPFVVAGLLSLLATLLFEIPGGTEAWRSLYVHAAMIPLAPMAAAAALAGAAIGWAGWNAGKRKSPGAGSLPA</sequence>
<feature type="transmembrane region" description="Helical" evidence="1">
    <location>
        <begin position="203"/>
        <end position="223"/>
    </location>
</feature>
<reference evidence="2" key="1">
    <citation type="submission" date="2013-10" db="EMBL/GenBank/DDBJ databases">
        <title>Functional metagenomics reveals novel beta-galactosidases not predictable from gene sequences.</title>
        <authorList>
            <person name="Cheng J."/>
            <person name="Engel K."/>
            <person name="Romantsov T."/>
            <person name="Neufeld J.D."/>
            <person name="Rose D.R."/>
            <person name="Charles T.C."/>
        </authorList>
    </citation>
    <scope>NUCLEOTIDE SEQUENCE</scope>
</reference>
<keyword evidence="1" id="KW-0812">Transmembrane</keyword>
<feature type="transmembrane region" description="Helical" evidence="1">
    <location>
        <begin position="109"/>
        <end position="128"/>
    </location>
</feature>
<dbReference type="EMBL" id="KF796599">
    <property type="protein sequence ID" value="AHN97786.1"/>
    <property type="molecule type" value="Genomic_DNA"/>
</dbReference>
<accession>X2LJF9</accession>
<feature type="transmembrane region" description="Helical" evidence="1">
    <location>
        <begin position="177"/>
        <end position="196"/>
    </location>
</feature>
<proteinExistence type="predicted"/>
<dbReference type="AlphaFoldDB" id="X2LJF9"/>
<evidence type="ECO:0000313" key="2">
    <source>
        <dbReference type="EMBL" id="AHN97786.1"/>
    </source>
</evidence>
<feature type="transmembrane region" description="Helical" evidence="1">
    <location>
        <begin position="229"/>
        <end position="255"/>
    </location>
</feature>
<keyword evidence="1" id="KW-0472">Membrane</keyword>
<feature type="transmembrane region" description="Helical" evidence="1">
    <location>
        <begin position="140"/>
        <end position="157"/>
    </location>
</feature>
<protein>
    <submittedName>
        <fullName evidence="2">Uncharacterized protein</fullName>
    </submittedName>
</protein>
<feature type="transmembrane region" description="Helical" evidence="1">
    <location>
        <begin position="69"/>
        <end position="89"/>
    </location>
</feature>
<evidence type="ECO:0000256" key="1">
    <source>
        <dbReference type="SAM" id="Phobius"/>
    </source>
</evidence>
<organism evidence="2">
    <name type="scientific">uncultured bacterium lac82</name>
    <dbReference type="NCBI Taxonomy" id="1447247"/>
    <lineage>
        <taxon>Bacteria</taxon>
        <taxon>environmental samples</taxon>
    </lineage>
</organism>
<keyword evidence="1" id="KW-1133">Transmembrane helix</keyword>